<proteinExistence type="predicted"/>
<organism evidence="1 2">
    <name type="scientific">Sphingomonas aliaeris</name>
    <dbReference type="NCBI Taxonomy" id="2759526"/>
    <lineage>
        <taxon>Bacteria</taxon>
        <taxon>Pseudomonadati</taxon>
        <taxon>Pseudomonadota</taxon>
        <taxon>Alphaproteobacteria</taxon>
        <taxon>Sphingomonadales</taxon>
        <taxon>Sphingomonadaceae</taxon>
        <taxon>Sphingomonas</taxon>
    </lineage>
</organism>
<sequence length="430" mass="46855">MILAPDSPIEATDFERLLARANSEALSGEAAELAPEVQPILNGVPYKAFRQSVSLEDRRELGAFFSGPELSRELARALRTRLPEGGLVLDPTCGIGDLLIAYAEKLPLAGSLNETIENWGRRLAGIDQREDLVAMTKARLVALARSRGRFTAPIAAVDGLFPDIIVGDMRRETELIARADGILFNPPFGGVSDHDISGWGMGKLSAAAILLDAILEARAPDVVIAAVLPDVLRSGSRYRRFRERITGMGVSGGFRSHGRFDAWTDVDVFTTLLAPEPGPLWASPPSSKRKVGDRFTVRVGPVVPHRHEQKGQWQRFICARTVPAWAEAFTPGASRRFKGTLFQPPFVVVRRTSSPSDRKRAVGAIIVGERPVAVENHLIVLIPDDGRYETCNELLSILGADGTTDYLNDLIRCRHLTTGSVTSIPWLTAG</sequence>
<evidence type="ECO:0000313" key="1">
    <source>
        <dbReference type="EMBL" id="QQV77310.1"/>
    </source>
</evidence>
<reference evidence="2" key="1">
    <citation type="submission" date="2020-09" db="EMBL/GenBank/DDBJ databases">
        <title>Sphingomonas sp., a new species isolated from pork steak.</title>
        <authorList>
            <person name="Heidler von Heilborn D."/>
        </authorList>
    </citation>
    <scope>NUCLEOTIDE SEQUENCE [LARGE SCALE GENOMIC DNA]</scope>
</reference>
<dbReference type="Gene3D" id="3.40.50.150">
    <property type="entry name" value="Vaccinia Virus protein VP39"/>
    <property type="match status" value="1"/>
</dbReference>
<protein>
    <recommendedName>
        <fullName evidence="3">DNA methylase adenine-specific domain-containing protein</fullName>
    </recommendedName>
</protein>
<dbReference type="RefSeq" id="WP_202093699.1">
    <property type="nucleotide sequence ID" value="NZ_CP061035.1"/>
</dbReference>
<name>A0A974NV16_9SPHN</name>
<accession>A0A974NV16</accession>
<dbReference type="Proteomes" id="UP000595894">
    <property type="component" value="Chromosome"/>
</dbReference>
<dbReference type="SUPFAM" id="SSF53335">
    <property type="entry name" value="S-adenosyl-L-methionine-dependent methyltransferases"/>
    <property type="match status" value="1"/>
</dbReference>
<dbReference type="EMBL" id="CP061035">
    <property type="protein sequence ID" value="QQV77310.1"/>
    <property type="molecule type" value="Genomic_DNA"/>
</dbReference>
<dbReference type="PRINTS" id="PR00507">
    <property type="entry name" value="N12N6MTFRASE"/>
</dbReference>
<keyword evidence="2" id="KW-1185">Reference proteome</keyword>
<dbReference type="KEGG" id="sari:H5J25_00200"/>
<gene>
    <name evidence="1" type="ORF">H5J25_00200</name>
</gene>
<evidence type="ECO:0000313" key="2">
    <source>
        <dbReference type="Proteomes" id="UP000595894"/>
    </source>
</evidence>
<dbReference type="AlphaFoldDB" id="A0A974NV16"/>
<evidence type="ECO:0008006" key="3">
    <source>
        <dbReference type="Google" id="ProtNLM"/>
    </source>
</evidence>
<dbReference type="InterPro" id="IPR029063">
    <property type="entry name" value="SAM-dependent_MTases_sf"/>
</dbReference>